<dbReference type="Proteomes" id="UP000183832">
    <property type="component" value="Unassembled WGS sequence"/>
</dbReference>
<dbReference type="AlphaFoldDB" id="A0A1J1I9X0"/>
<keyword evidence="2" id="KW-1185">Reference proteome</keyword>
<proteinExistence type="predicted"/>
<protein>
    <submittedName>
        <fullName evidence="1">CLUMA_CG008822, isoform A</fullName>
    </submittedName>
</protein>
<evidence type="ECO:0000313" key="2">
    <source>
        <dbReference type="Proteomes" id="UP000183832"/>
    </source>
</evidence>
<name>A0A1J1I9X0_9DIPT</name>
<sequence length="61" mass="7211">MLLNHVMKQLIRINSFPYLHSDFITTFFIKSQTLVKSYVNDTPFRYTMLQTKAFMNTAVTC</sequence>
<evidence type="ECO:0000313" key="1">
    <source>
        <dbReference type="EMBL" id="CRK95225.1"/>
    </source>
</evidence>
<organism evidence="1 2">
    <name type="scientific">Clunio marinus</name>
    <dbReference type="NCBI Taxonomy" id="568069"/>
    <lineage>
        <taxon>Eukaryota</taxon>
        <taxon>Metazoa</taxon>
        <taxon>Ecdysozoa</taxon>
        <taxon>Arthropoda</taxon>
        <taxon>Hexapoda</taxon>
        <taxon>Insecta</taxon>
        <taxon>Pterygota</taxon>
        <taxon>Neoptera</taxon>
        <taxon>Endopterygota</taxon>
        <taxon>Diptera</taxon>
        <taxon>Nematocera</taxon>
        <taxon>Chironomoidea</taxon>
        <taxon>Chironomidae</taxon>
        <taxon>Clunio</taxon>
    </lineage>
</organism>
<accession>A0A1J1I9X0</accession>
<dbReference type="EMBL" id="CVRI01000041">
    <property type="protein sequence ID" value="CRK95225.1"/>
    <property type="molecule type" value="Genomic_DNA"/>
</dbReference>
<gene>
    <name evidence="1" type="ORF">CLUMA_CG008822</name>
</gene>
<reference evidence="1 2" key="1">
    <citation type="submission" date="2015-04" db="EMBL/GenBank/DDBJ databases">
        <authorList>
            <person name="Syromyatnikov M.Y."/>
            <person name="Popov V.N."/>
        </authorList>
    </citation>
    <scope>NUCLEOTIDE SEQUENCE [LARGE SCALE GENOMIC DNA]</scope>
</reference>